<protein>
    <recommendedName>
        <fullName evidence="5">Peptidase S1 domain-containing protein</fullName>
    </recommendedName>
</protein>
<dbReference type="InterPro" id="IPR009003">
    <property type="entry name" value="Peptidase_S1_PA"/>
</dbReference>
<evidence type="ECO:0000256" key="4">
    <source>
        <dbReference type="SAM" id="SignalP"/>
    </source>
</evidence>
<dbReference type="GO" id="GO:0006508">
    <property type="term" value="P:proteolysis"/>
    <property type="evidence" value="ECO:0007669"/>
    <property type="project" value="InterPro"/>
</dbReference>
<feature type="chain" id="PRO_5043366025" description="Peptidase S1 domain-containing protein" evidence="4">
    <location>
        <begin position="19"/>
        <end position="718"/>
    </location>
</feature>
<dbReference type="InterPro" id="IPR001254">
    <property type="entry name" value="Trypsin_dom"/>
</dbReference>
<feature type="domain" description="Peptidase S1" evidence="5">
    <location>
        <begin position="195"/>
        <end position="438"/>
    </location>
</feature>
<evidence type="ECO:0000259" key="5">
    <source>
        <dbReference type="PROSITE" id="PS50240"/>
    </source>
</evidence>
<dbReference type="AlphaFoldDB" id="A0A182JJF3"/>
<dbReference type="FunFam" id="2.40.10.10:FF:000068">
    <property type="entry name" value="transmembrane protease serine 2"/>
    <property type="match status" value="1"/>
</dbReference>
<dbReference type="PROSITE" id="PS00134">
    <property type="entry name" value="TRYPSIN_HIS"/>
    <property type="match status" value="2"/>
</dbReference>
<keyword evidence="4" id="KW-0732">Signal</keyword>
<feature type="signal peptide" evidence="4">
    <location>
        <begin position="1"/>
        <end position="18"/>
    </location>
</feature>
<feature type="compositionally biased region" description="Polar residues" evidence="3">
    <location>
        <begin position="142"/>
        <end position="154"/>
    </location>
</feature>
<dbReference type="InterPro" id="IPR031986">
    <property type="entry name" value="GD_N"/>
</dbReference>
<dbReference type="CDD" id="cd00190">
    <property type="entry name" value="Tryp_SPc"/>
    <property type="match status" value="2"/>
</dbReference>
<dbReference type="PRINTS" id="PR00722">
    <property type="entry name" value="CHYMOTRYPSIN"/>
</dbReference>
<accession>A0A182JJF3</accession>
<proteinExistence type="inferred from homology"/>
<dbReference type="PANTHER" id="PTHR24260:SF136">
    <property type="entry name" value="GH08193P-RELATED"/>
    <property type="match status" value="1"/>
</dbReference>
<evidence type="ECO:0000256" key="1">
    <source>
        <dbReference type="ARBA" id="ARBA00023157"/>
    </source>
</evidence>
<feature type="domain" description="Peptidase S1" evidence="5">
    <location>
        <begin position="440"/>
        <end position="718"/>
    </location>
</feature>
<dbReference type="InterPro" id="IPR043504">
    <property type="entry name" value="Peptidase_S1_PA_chymotrypsin"/>
</dbReference>
<sequence>MKMHWLLMIVTCMLCIRASLQKTSPCPSVFAYDERDDSNDTWFGTIRLKSNVPLHGVFVDIIFSSPVSGFGTFLQQHYTEDSVVFHVTDKSYQVREGEIVTIKFYVRHAAGRPVPLLQQIRFNGQNICTISAQTSPRRETSYRGQTAPSLTSRETAADVEYSHKEGATGSNGGPHYINDGGDICGTVVPKANPLVTHGSVSENGQFPWHGALYRSLVTQLKYLCGATLISRRASVTAAHCVTLANTNRTVDVDSLLVYFGKIELDKWNGPEQDAKISSIYIPEEYNPQRFYQDIALLLLKDDVKYSSVVRPICLWNYDTDYKGLINKVGLIPGWGYNDRGLVSSRLSYAQMPVVSHETCIWSNRNFFSRVTSDTSFCAGFKNGTSVCNGDSGGGMVFKISNRWYLRGIVSVSAALQDLLRFGKFVNSVAPAHPEIYSKNVTNGQTQRFNSSCQAIRAGVIVSEGRWDAVMHLVADNTIDRAVIEIVFDQPVYMLGQYQCGGSIVGRRWIITAAHCLTRQNTNETLEADLFRVYTGIIDISTIDDHFYRTVDEVIVHREYSPVMYTTDIGLLRLKRNITYNSFIKPVCLYNRTADISAFYGRDGKVTGWGFNRDGVISNVLNYLEVPVVPQKTCSQRNVQFNVVLAVGESFCAGHADGNSVCNGDSGGGLVFAEESRYYLRGIVSISAQRRNLLTCDPNQYSVFTDVSKFLVWIRQQIS</sequence>
<dbReference type="InterPro" id="IPR051333">
    <property type="entry name" value="CLIP_Serine_Protease"/>
</dbReference>
<dbReference type="PROSITE" id="PS50240">
    <property type="entry name" value="TRYPSIN_DOM"/>
    <property type="match status" value="2"/>
</dbReference>
<dbReference type="Gene3D" id="2.40.10.10">
    <property type="entry name" value="Trypsin-like serine proteases"/>
    <property type="match status" value="2"/>
</dbReference>
<keyword evidence="1" id="KW-1015">Disulfide bond</keyword>
<dbReference type="InterPro" id="IPR018114">
    <property type="entry name" value="TRYPSIN_HIS"/>
</dbReference>
<organism evidence="6">
    <name type="scientific">Anopheles atroparvus</name>
    <name type="common">European mosquito</name>
    <dbReference type="NCBI Taxonomy" id="41427"/>
    <lineage>
        <taxon>Eukaryota</taxon>
        <taxon>Metazoa</taxon>
        <taxon>Ecdysozoa</taxon>
        <taxon>Arthropoda</taxon>
        <taxon>Hexapoda</taxon>
        <taxon>Insecta</taxon>
        <taxon>Pterygota</taxon>
        <taxon>Neoptera</taxon>
        <taxon>Endopterygota</taxon>
        <taxon>Diptera</taxon>
        <taxon>Nematocera</taxon>
        <taxon>Culicoidea</taxon>
        <taxon>Culicidae</taxon>
        <taxon>Anophelinae</taxon>
        <taxon>Anopheles</taxon>
    </lineage>
</organism>
<evidence type="ECO:0000256" key="2">
    <source>
        <dbReference type="ARBA" id="ARBA00024195"/>
    </source>
</evidence>
<evidence type="ECO:0000313" key="6">
    <source>
        <dbReference type="EnsemblMetazoa" id="AATE019194-PA.1"/>
    </source>
</evidence>
<dbReference type="VEuPathDB" id="VectorBase:AATE019194"/>
<dbReference type="SUPFAM" id="SSF50494">
    <property type="entry name" value="Trypsin-like serine proteases"/>
    <property type="match status" value="2"/>
</dbReference>
<dbReference type="Pfam" id="PF00089">
    <property type="entry name" value="Trypsin"/>
    <property type="match status" value="2"/>
</dbReference>
<feature type="region of interest" description="Disordered" evidence="3">
    <location>
        <begin position="133"/>
        <end position="154"/>
    </location>
</feature>
<dbReference type="GO" id="GO:0004252">
    <property type="term" value="F:serine-type endopeptidase activity"/>
    <property type="evidence" value="ECO:0007669"/>
    <property type="project" value="InterPro"/>
</dbReference>
<reference evidence="6" key="1">
    <citation type="submission" date="2022-08" db="UniProtKB">
        <authorList>
            <consortium name="EnsemblMetazoa"/>
        </authorList>
    </citation>
    <scope>IDENTIFICATION</scope>
    <source>
        <strain evidence="6">EBRO</strain>
    </source>
</reference>
<dbReference type="EnsemblMetazoa" id="AATE019194-RA">
    <property type="protein sequence ID" value="AATE019194-PA.1"/>
    <property type="gene ID" value="AATE019194"/>
</dbReference>
<dbReference type="PANTHER" id="PTHR24260">
    <property type="match status" value="1"/>
</dbReference>
<comment type="similarity">
    <text evidence="2">Belongs to the peptidase S1 family. CLIP subfamily.</text>
</comment>
<dbReference type="InterPro" id="IPR001314">
    <property type="entry name" value="Peptidase_S1A"/>
</dbReference>
<name>A0A182JJF3_ANOAO</name>
<dbReference type="STRING" id="41427.A0A182JJF3"/>
<dbReference type="SMART" id="SM00020">
    <property type="entry name" value="Tryp_SPc"/>
    <property type="match status" value="2"/>
</dbReference>
<dbReference type="Pfam" id="PF16030">
    <property type="entry name" value="GD_N"/>
    <property type="match status" value="1"/>
</dbReference>
<evidence type="ECO:0000256" key="3">
    <source>
        <dbReference type="SAM" id="MobiDB-lite"/>
    </source>
</evidence>